<keyword evidence="1" id="KW-0677">Repeat</keyword>
<dbReference type="InterPro" id="IPR044517">
    <property type="entry name" value="PHOX1-4"/>
</dbReference>
<evidence type="ECO:0000259" key="3">
    <source>
        <dbReference type="Pfam" id="PF00564"/>
    </source>
</evidence>
<organism evidence="4 5">
    <name type="scientific">Prototheca wickerhamii</name>
    <dbReference type="NCBI Taxonomy" id="3111"/>
    <lineage>
        <taxon>Eukaryota</taxon>
        <taxon>Viridiplantae</taxon>
        <taxon>Chlorophyta</taxon>
        <taxon>core chlorophytes</taxon>
        <taxon>Trebouxiophyceae</taxon>
        <taxon>Chlorellales</taxon>
        <taxon>Chlorellaceae</taxon>
        <taxon>Prototheca</taxon>
    </lineage>
</organism>
<accession>A0AAD9MM56</accession>
<keyword evidence="5" id="KW-1185">Reference proteome</keyword>
<sequence>MRSPGNGKDSSASLAELKEQANIAFAKKEYDQALGLWEQALRLGPGSKAESALLHSNKAAALMAGRKFKDAVKECSSALEAEPAFFRALLRRAKAYEGLGQIKNAVSDLAQANKLDAATPESRAAEARLRAALSGKKPASAAPAAARKHGGVPAARRGARRLRRGSWPAAGLPRPSWPLATTCARCSSSPGITYLELQEHVRQVYPQAAPFVLKFLDREGDLVTIGSRADLQVAMQQCVEAARASGGARPGAPLQLAPIRLQVVRAASEAEVPAVPAEELAYVQQMLSGLQKAAKAQGADEAGASPPVQVDEWILSFVDLLKEHCGIDPDRPLEASETPAPDELLDAATEKFEDQVCFGMYNQASVEQYRAEFLMYRAARRRRAGRRGRRGRGARLDAAERKHREALAYKAGFLDGYLGLSSVAQSRAKLAANYLLEPVKPREDLADAAARAAAEEAANREAQKRVFERVSAASAQTAEPFMEASYAFINQAIEHMPADERAREIRPMKPTAEQVPGDPDSEMPVRASLMINLGNAYYEHSILRAAGGLDWRPLLERAAEQFRAAGAHELDVKNALKGHPMADELKDLIGDDEEAEAPAESAPVAKTEEAKAPKGLPALPKAKAKAKAKAEE</sequence>
<dbReference type="SUPFAM" id="SSF48452">
    <property type="entry name" value="TPR-like"/>
    <property type="match status" value="1"/>
</dbReference>
<feature type="compositionally biased region" description="Basic residues" evidence="2">
    <location>
        <begin position="622"/>
        <end position="632"/>
    </location>
</feature>
<dbReference type="InterPro" id="IPR000270">
    <property type="entry name" value="PB1_dom"/>
</dbReference>
<feature type="region of interest" description="Disordered" evidence="2">
    <location>
        <begin position="134"/>
        <end position="169"/>
    </location>
</feature>
<name>A0AAD9MM56_PROWI</name>
<dbReference type="Pfam" id="PF00564">
    <property type="entry name" value="PB1"/>
    <property type="match status" value="1"/>
</dbReference>
<dbReference type="InterPro" id="IPR011990">
    <property type="entry name" value="TPR-like_helical_dom_sf"/>
</dbReference>
<dbReference type="SUPFAM" id="SSF54277">
    <property type="entry name" value="CAD &amp; PB1 domains"/>
    <property type="match status" value="1"/>
</dbReference>
<dbReference type="PANTHER" id="PTHR46183">
    <property type="entry name" value="PROTEIN CLMP1"/>
    <property type="match status" value="1"/>
</dbReference>
<dbReference type="SMART" id="SM00028">
    <property type="entry name" value="TPR"/>
    <property type="match status" value="3"/>
</dbReference>
<evidence type="ECO:0000256" key="1">
    <source>
        <dbReference type="ARBA" id="ARBA00022737"/>
    </source>
</evidence>
<dbReference type="AlphaFoldDB" id="A0AAD9MM56"/>
<gene>
    <name evidence="4" type="ORF">QBZ16_000921</name>
</gene>
<feature type="domain" description="PB1" evidence="3">
    <location>
        <begin position="186"/>
        <end position="263"/>
    </location>
</feature>
<reference evidence="4" key="1">
    <citation type="submission" date="2021-01" db="EMBL/GenBank/DDBJ databases">
        <authorList>
            <person name="Eckstrom K.M.E."/>
        </authorList>
    </citation>
    <scope>NUCLEOTIDE SEQUENCE</scope>
    <source>
        <strain evidence="4">UVCC 0001</strain>
    </source>
</reference>
<feature type="compositionally biased region" description="Low complexity" evidence="2">
    <location>
        <begin position="134"/>
        <end position="156"/>
    </location>
</feature>
<dbReference type="PANTHER" id="PTHR46183:SF8">
    <property type="entry name" value="PROTEIN CLMP1"/>
    <property type="match status" value="1"/>
</dbReference>
<dbReference type="EMBL" id="JASFZW010000010">
    <property type="protein sequence ID" value="KAK2076396.1"/>
    <property type="molecule type" value="Genomic_DNA"/>
</dbReference>
<dbReference type="Gene3D" id="1.25.40.10">
    <property type="entry name" value="Tetratricopeptide repeat domain"/>
    <property type="match status" value="1"/>
</dbReference>
<dbReference type="Gene3D" id="3.10.20.90">
    <property type="entry name" value="Phosphatidylinositol 3-kinase Catalytic Subunit, Chain A, domain 1"/>
    <property type="match status" value="1"/>
</dbReference>
<evidence type="ECO:0000313" key="5">
    <source>
        <dbReference type="Proteomes" id="UP001255856"/>
    </source>
</evidence>
<protein>
    <recommendedName>
        <fullName evidence="3">PB1 domain-containing protein</fullName>
    </recommendedName>
</protein>
<dbReference type="InterPro" id="IPR019734">
    <property type="entry name" value="TPR_rpt"/>
</dbReference>
<dbReference type="CDD" id="cd05992">
    <property type="entry name" value="PB1"/>
    <property type="match status" value="1"/>
</dbReference>
<proteinExistence type="predicted"/>
<evidence type="ECO:0000313" key="4">
    <source>
        <dbReference type="EMBL" id="KAK2076396.1"/>
    </source>
</evidence>
<dbReference type="Proteomes" id="UP001255856">
    <property type="component" value="Unassembled WGS sequence"/>
</dbReference>
<evidence type="ECO:0000256" key="2">
    <source>
        <dbReference type="SAM" id="MobiDB-lite"/>
    </source>
</evidence>
<feature type="region of interest" description="Disordered" evidence="2">
    <location>
        <begin position="590"/>
        <end position="632"/>
    </location>
</feature>
<comment type="caution">
    <text evidence="4">The sequence shown here is derived from an EMBL/GenBank/DDBJ whole genome shotgun (WGS) entry which is preliminary data.</text>
</comment>